<dbReference type="PANTHER" id="PTHR12811:SF0">
    <property type="entry name" value="VACUOLAR PROTEIN SORTING-ASSOCIATED PROTEIN 16 HOMOLOG"/>
    <property type="match status" value="1"/>
</dbReference>
<dbReference type="Pfam" id="PF04841">
    <property type="entry name" value="Vps16_N"/>
    <property type="match status" value="1"/>
</dbReference>
<dbReference type="GO" id="GO:0005768">
    <property type="term" value="C:endosome"/>
    <property type="evidence" value="ECO:0007669"/>
    <property type="project" value="TreeGrafter"/>
</dbReference>
<evidence type="ECO:0000259" key="1">
    <source>
        <dbReference type="Pfam" id="PF04841"/>
    </source>
</evidence>
<gene>
    <name evidence="2" type="ORF">GBAR_LOCUS17112</name>
</gene>
<feature type="domain" description="Vps16 N-terminal" evidence="1">
    <location>
        <begin position="12"/>
        <end position="404"/>
    </location>
</feature>
<protein>
    <submittedName>
        <fullName evidence="2">Vacuolar protein sorting-associated protein 16 homolog</fullName>
    </submittedName>
</protein>
<evidence type="ECO:0000313" key="2">
    <source>
        <dbReference type="EMBL" id="CAI8030173.1"/>
    </source>
</evidence>
<dbReference type="EMBL" id="CASHTH010002461">
    <property type="protein sequence ID" value="CAI8030173.1"/>
    <property type="molecule type" value="Genomic_DNA"/>
</dbReference>
<dbReference type="GO" id="GO:0030897">
    <property type="term" value="C:HOPS complex"/>
    <property type="evidence" value="ECO:0007669"/>
    <property type="project" value="TreeGrafter"/>
</dbReference>
<reference evidence="2" key="1">
    <citation type="submission" date="2023-03" db="EMBL/GenBank/DDBJ databases">
        <authorList>
            <person name="Steffen K."/>
            <person name="Cardenas P."/>
        </authorList>
    </citation>
    <scope>NUCLEOTIDE SEQUENCE</scope>
</reference>
<dbReference type="GO" id="GO:0003779">
    <property type="term" value="F:actin binding"/>
    <property type="evidence" value="ECO:0007669"/>
    <property type="project" value="TreeGrafter"/>
</dbReference>
<dbReference type="PANTHER" id="PTHR12811">
    <property type="entry name" value="VACUOLAR PROTEIN SORTING VPS16"/>
    <property type="match status" value="1"/>
</dbReference>
<organism evidence="2 3">
    <name type="scientific">Geodia barretti</name>
    <name type="common">Barrett's horny sponge</name>
    <dbReference type="NCBI Taxonomy" id="519541"/>
    <lineage>
        <taxon>Eukaryota</taxon>
        <taxon>Metazoa</taxon>
        <taxon>Porifera</taxon>
        <taxon>Demospongiae</taxon>
        <taxon>Heteroscleromorpha</taxon>
        <taxon>Tetractinellida</taxon>
        <taxon>Astrophorina</taxon>
        <taxon>Geodiidae</taxon>
        <taxon>Geodia</taxon>
    </lineage>
</organism>
<dbReference type="GO" id="GO:0005765">
    <property type="term" value="C:lysosomal membrane"/>
    <property type="evidence" value="ECO:0007669"/>
    <property type="project" value="TreeGrafter"/>
</dbReference>
<dbReference type="InterPro" id="IPR006926">
    <property type="entry name" value="Vps16_N"/>
</dbReference>
<dbReference type="GO" id="GO:0006886">
    <property type="term" value="P:intracellular protein transport"/>
    <property type="evidence" value="ECO:0007669"/>
    <property type="project" value="InterPro"/>
</dbReference>
<dbReference type="InterPro" id="IPR016534">
    <property type="entry name" value="VPS16"/>
</dbReference>
<proteinExistence type="predicted"/>
<dbReference type="GO" id="GO:0042144">
    <property type="term" value="P:vacuole fusion, non-autophagic"/>
    <property type="evidence" value="ECO:0007669"/>
    <property type="project" value="TreeGrafter"/>
</dbReference>
<evidence type="ECO:0000313" key="3">
    <source>
        <dbReference type="Proteomes" id="UP001174909"/>
    </source>
</evidence>
<comment type="caution">
    <text evidence="2">The sequence shown here is derived from an EMBL/GenBank/DDBJ whole genome shotgun (WGS) entry which is preliminary data.</text>
</comment>
<name>A0AA35WQK4_GEOBA</name>
<accession>A0AA35WQK4</accession>
<keyword evidence="3" id="KW-1185">Reference proteome</keyword>
<dbReference type="GO" id="GO:0016197">
    <property type="term" value="P:endosomal transport"/>
    <property type="evidence" value="ECO:0007669"/>
    <property type="project" value="TreeGrafter"/>
</dbReference>
<dbReference type="Proteomes" id="UP001174909">
    <property type="component" value="Unassembled WGS sequence"/>
</dbReference>
<dbReference type="AlphaFoldDB" id="A0AA35WQK4"/>
<sequence>MEKIADVQASATVDWSPLGDIYVKKTVHYHLSWDKNLDQCSVAIAPYGGPIALLQKLSKSGGDSKSILIYSQAGNPISSIPWEGGRLIGMGWNSNEDLICILEEGTMAAYSINGLLKYSRPVSREVREHRVLDCKFFHTMEGSGGFAVMTNCYQFFVVADTCRPRDEIRVKKVADLPSMTVRPNCWNVLTPQCNILVSVEEKLYILDQYEAIPQSVLTSKKDPSVYWAEIAVSVDGKAVALVDKGGYLWGGTSDFKTCETEMDLQSTAKVLAMEWGAKDFFVLVMEKLIFVKGFGKHWCKYPGKLGCCLQPEVDGLRLVSNTTSEFIHRVTSQSLAVLRIGSMEPGALLNDAFKEYEGDESHKADEYIRFIKDKLPDAILQCIKAAGEEFEPALQQSLLRVRLFDMYASTHTRKN</sequence>